<protein>
    <submittedName>
        <fullName evidence="7">Chromosome replication initiation inhibitor protein</fullName>
    </submittedName>
</protein>
<keyword evidence="3" id="KW-0238">DNA-binding</keyword>
<dbReference type="Pfam" id="PF03466">
    <property type="entry name" value="LysR_substrate"/>
    <property type="match status" value="1"/>
</dbReference>
<sequence>MDVDQLRALVNAVDAGTFDAAAARLHVTPSAVSQRIKALEASVGAVLLQRTKPVRPTAKGEVLLRTARQVGHLLDEAGGLLAGDPARGSAGRVRVPVVVNADSIATWFGPAIVDLGRGPNLELDLRRDDEAVTAELLRSGEVMAAVTADPSPVQGCSVHGLGAMTYRAKASRRFVRRWLPDGATPEALHRAPMVQYDHQDQHQNRLLRSVAPEARPPEHFIPDSVQYVAAIRAGVGWGMVPDLQDTLGQLVVLDAAWVHKVELYWQVWKLDSPALDLVTAAVLRAAAHHLR</sequence>
<dbReference type="InterPro" id="IPR000847">
    <property type="entry name" value="LysR_HTH_N"/>
</dbReference>
<dbReference type="Proteomes" id="UP000019494">
    <property type="component" value="Unassembled WGS sequence"/>
</dbReference>
<evidence type="ECO:0000313" key="8">
    <source>
        <dbReference type="Proteomes" id="UP000019494"/>
    </source>
</evidence>
<evidence type="ECO:0000256" key="4">
    <source>
        <dbReference type="ARBA" id="ARBA00023159"/>
    </source>
</evidence>
<comment type="similarity">
    <text evidence="1">Belongs to the LysR transcriptional regulatory family.</text>
</comment>
<keyword evidence="5" id="KW-0804">Transcription</keyword>
<feature type="domain" description="HTH lysR-type" evidence="6">
    <location>
        <begin position="1"/>
        <end position="57"/>
    </location>
</feature>
<organism evidence="7 8">
    <name type="scientific">Intrasporangium chromatireducens Q5-1</name>
    <dbReference type="NCBI Taxonomy" id="584657"/>
    <lineage>
        <taxon>Bacteria</taxon>
        <taxon>Bacillati</taxon>
        <taxon>Actinomycetota</taxon>
        <taxon>Actinomycetes</taxon>
        <taxon>Micrococcales</taxon>
        <taxon>Intrasporangiaceae</taxon>
        <taxon>Intrasporangium</taxon>
    </lineage>
</organism>
<dbReference type="Pfam" id="PF00126">
    <property type="entry name" value="HTH_1"/>
    <property type="match status" value="1"/>
</dbReference>
<dbReference type="OrthoDB" id="3252676at2"/>
<dbReference type="Gene3D" id="3.40.190.290">
    <property type="match status" value="1"/>
</dbReference>
<gene>
    <name evidence="7" type="ORF">N864_04595</name>
</gene>
<dbReference type="AlphaFoldDB" id="W9GMC6"/>
<dbReference type="RefSeq" id="WP_034718823.1">
    <property type="nucleotide sequence ID" value="NZ_AWQS01000157.1"/>
</dbReference>
<keyword evidence="2" id="KW-0805">Transcription regulation</keyword>
<evidence type="ECO:0000256" key="2">
    <source>
        <dbReference type="ARBA" id="ARBA00023015"/>
    </source>
</evidence>
<dbReference type="InterPro" id="IPR017685">
    <property type="entry name" value="ArgP"/>
</dbReference>
<dbReference type="GO" id="GO:0003677">
    <property type="term" value="F:DNA binding"/>
    <property type="evidence" value="ECO:0007669"/>
    <property type="project" value="UniProtKB-KW"/>
</dbReference>
<dbReference type="PANTHER" id="PTHR30579:SF2">
    <property type="entry name" value="HTH-TYPE TRANSCRIPTIONAL REGULATOR ARGP"/>
    <property type="match status" value="1"/>
</dbReference>
<dbReference type="EMBL" id="AWQS01000157">
    <property type="protein sequence ID" value="EWT05009.1"/>
    <property type="molecule type" value="Genomic_DNA"/>
</dbReference>
<accession>W9GMC6</accession>
<name>W9GMC6_9MICO</name>
<dbReference type="InterPro" id="IPR005119">
    <property type="entry name" value="LysR_subst-bd"/>
</dbReference>
<dbReference type="InterPro" id="IPR036388">
    <property type="entry name" value="WH-like_DNA-bd_sf"/>
</dbReference>
<keyword evidence="8" id="KW-1185">Reference proteome</keyword>
<dbReference type="InterPro" id="IPR036390">
    <property type="entry name" value="WH_DNA-bd_sf"/>
</dbReference>
<evidence type="ECO:0000313" key="7">
    <source>
        <dbReference type="EMBL" id="EWT05009.1"/>
    </source>
</evidence>
<comment type="caution">
    <text evidence="7">The sequence shown here is derived from an EMBL/GenBank/DDBJ whole genome shotgun (WGS) entry which is preliminary data.</text>
</comment>
<evidence type="ECO:0000256" key="3">
    <source>
        <dbReference type="ARBA" id="ARBA00023125"/>
    </source>
</evidence>
<dbReference type="GO" id="GO:0003700">
    <property type="term" value="F:DNA-binding transcription factor activity"/>
    <property type="evidence" value="ECO:0007669"/>
    <property type="project" value="InterPro"/>
</dbReference>
<keyword evidence="4" id="KW-0010">Activator</keyword>
<dbReference type="NCBIfam" id="TIGR03298">
    <property type="entry name" value="argP"/>
    <property type="match status" value="1"/>
</dbReference>
<dbReference type="Gene3D" id="1.10.10.10">
    <property type="entry name" value="Winged helix-like DNA-binding domain superfamily/Winged helix DNA-binding domain"/>
    <property type="match status" value="1"/>
</dbReference>
<dbReference type="SUPFAM" id="SSF46785">
    <property type="entry name" value="Winged helix' DNA-binding domain"/>
    <property type="match status" value="1"/>
</dbReference>
<dbReference type="PATRIC" id="fig|584657.3.peg.3103"/>
<dbReference type="NCBIfam" id="NF002964">
    <property type="entry name" value="PRK03635.1"/>
    <property type="match status" value="1"/>
</dbReference>
<evidence type="ECO:0000259" key="6">
    <source>
        <dbReference type="PROSITE" id="PS50931"/>
    </source>
</evidence>
<proteinExistence type="inferred from homology"/>
<dbReference type="PROSITE" id="PS50931">
    <property type="entry name" value="HTH_LYSR"/>
    <property type="match status" value="1"/>
</dbReference>
<evidence type="ECO:0000256" key="1">
    <source>
        <dbReference type="ARBA" id="ARBA00009437"/>
    </source>
</evidence>
<dbReference type="SUPFAM" id="SSF53850">
    <property type="entry name" value="Periplasmic binding protein-like II"/>
    <property type="match status" value="1"/>
</dbReference>
<reference evidence="8" key="1">
    <citation type="submission" date="2013-08" db="EMBL/GenBank/DDBJ databases">
        <title>Intrasporangium oryzae NRRL B-24470.</title>
        <authorList>
            <person name="Liu H."/>
            <person name="Wang G."/>
        </authorList>
    </citation>
    <scope>NUCLEOTIDE SEQUENCE [LARGE SCALE GENOMIC DNA]</scope>
    <source>
        <strain evidence="8">Q5-1</strain>
    </source>
</reference>
<evidence type="ECO:0000256" key="5">
    <source>
        <dbReference type="ARBA" id="ARBA00023163"/>
    </source>
</evidence>
<dbReference type="InterPro" id="IPR050176">
    <property type="entry name" value="LTTR"/>
</dbReference>
<dbReference type="PANTHER" id="PTHR30579">
    <property type="entry name" value="TRANSCRIPTIONAL REGULATOR"/>
    <property type="match status" value="1"/>
</dbReference>